<evidence type="ECO:0000313" key="3">
    <source>
        <dbReference type="WBParaSite" id="PgR087_g011_t01"/>
    </source>
</evidence>
<dbReference type="AlphaFoldDB" id="A0A915C4T5"/>
<accession>A0A915C4T5</accession>
<dbReference type="WBParaSite" id="PgR087_g011_t02">
    <property type="protein sequence ID" value="PgR087_g011_t02"/>
    <property type="gene ID" value="PgR087_g011"/>
</dbReference>
<evidence type="ECO:0000313" key="2">
    <source>
        <dbReference type="Proteomes" id="UP000887569"/>
    </source>
</evidence>
<name>A0A915C4T5_PARUN</name>
<reference evidence="3 4" key="1">
    <citation type="submission" date="2022-11" db="UniProtKB">
        <authorList>
            <consortium name="WormBaseParasite"/>
        </authorList>
    </citation>
    <scope>IDENTIFICATION</scope>
</reference>
<evidence type="ECO:0000313" key="4">
    <source>
        <dbReference type="WBParaSite" id="PgR087_g011_t02"/>
    </source>
</evidence>
<evidence type="ECO:0000256" key="1">
    <source>
        <dbReference type="SAM" id="MobiDB-lite"/>
    </source>
</evidence>
<dbReference type="WBParaSite" id="PgR087_g011_t01">
    <property type="protein sequence ID" value="PgR087_g011_t01"/>
    <property type="gene ID" value="PgR087_g011"/>
</dbReference>
<keyword evidence="2" id="KW-1185">Reference proteome</keyword>
<feature type="region of interest" description="Disordered" evidence="1">
    <location>
        <begin position="32"/>
        <end position="52"/>
    </location>
</feature>
<protein>
    <submittedName>
        <fullName evidence="3 4">Uncharacterized protein</fullName>
    </submittedName>
</protein>
<sequence length="145" mass="16931">MLLNVRYSNTFPVNRHSSRCFLHLNLHERVQPSPPSICNEPSESDEKQNHTHGRIYEELPSREQIPLYSRDKAIHQSMDESDDPGYFNEINHFISLRSTKEYNMDPKLRNSRDRSIKYKIADDDGDVLTTTFAFSILCTILFAII</sequence>
<proteinExistence type="predicted"/>
<dbReference type="Proteomes" id="UP000887569">
    <property type="component" value="Unplaced"/>
</dbReference>
<organism evidence="2 3">
    <name type="scientific">Parascaris univalens</name>
    <name type="common">Nematode worm</name>
    <dbReference type="NCBI Taxonomy" id="6257"/>
    <lineage>
        <taxon>Eukaryota</taxon>
        <taxon>Metazoa</taxon>
        <taxon>Ecdysozoa</taxon>
        <taxon>Nematoda</taxon>
        <taxon>Chromadorea</taxon>
        <taxon>Rhabditida</taxon>
        <taxon>Spirurina</taxon>
        <taxon>Ascaridomorpha</taxon>
        <taxon>Ascaridoidea</taxon>
        <taxon>Ascarididae</taxon>
        <taxon>Parascaris</taxon>
    </lineage>
</organism>